<dbReference type="Proteomes" id="UP000789920">
    <property type="component" value="Unassembled WGS sequence"/>
</dbReference>
<proteinExistence type="predicted"/>
<sequence>MSNLTYYSTLGYYAVRIGREPGIYLLSDQYKEQIHEYSGALYKKFNTRQQAEDFIKPIEDIKNYLSVWTDGYCYNCKEINSKKRFLGKLNSIAGVGVFFADNDDRNLSERLPGEIQTNNRAELYAAIRALEIVDKQQDIVINTD</sequence>
<evidence type="ECO:0000313" key="1">
    <source>
        <dbReference type="EMBL" id="CAG8837849.1"/>
    </source>
</evidence>
<reference evidence="1" key="1">
    <citation type="submission" date="2021-06" db="EMBL/GenBank/DDBJ databases">
        <authorList>
            <person name="Kallberg Y."/>
            <person name="Tangrot J."/>
            <person name="Rosling A."/>
        </authorList>
    </citation>
    <scope>NUCLEOTIDE SEQUENCE</scope>
    <source>
        <strain evidence="1">MA461A</strain>
    </source>
</reference>
<name>A0ACA9SGF3_9GLOM</name>
<accession>A0ACA9SGF3</accession>
<protein>
    <submittedName>
        <fullName evidence="1">8624_t:CDS:1</fullName>
    </submittedName>
</protein>
<organism evidence="1 2">
    <name type="scientific">Racocetra persica</name>
    <dbReference type="NCBI Taxonomy" id="160502"/>
    <lineage>
        <taxon>Eukaryota</taxon>
        <taxon>Fungi</taxon>
        <taxon>Fungi incertae sedis</taxon>
        <taxon>Mucoromycota</taxon>
        <taxon>Glomeromycotina</taxon>
        <taxon>Glomeromycetes</taxon>
        <taxon>Diversisporales</taxon>
        <taxon>Gigasporaceae</taxon>
        <taxon>Racocetra</taxon>
    </lineage>
</organism>
<dbReference type="EMBL" id="CAJVQC010118812">
    <property type="protein sequence ID" value="CAG8837849.1"/>
    <property type="molecule type" value="Genomic_DNA"/>
</dbReference>
<evidence type="ECO:0000313" key="2">
    <source>
        <dbReference type="Proteomes" id="UP000789920"/>
    </source>
</evidence>
<gene>
    <name evidence="1" type="ORF">RPERSI_LOCUS30453</name>
</gene>
<feature type="non-terminal residue" evidence="1">
    <location>
        <position position="144"/>
    </location>
</feature>
<comment type="caution">
    <text evidence="1">The sequence shown here is derived from an EMBL/GenBank/DDBJ whole genome shotgun (WGS) entry which is preliminary data.</text>
</comment>
<keyword evidence="2" id="KW-1185">Reference proteome</keyword>